<evidence type="ECO:0000313" key="3">
    <source>
        <dbReference type="Proteomes" id="UP000288805"/>
    </source>
</evidence>
<organism evidence="2 3">
    <name type="scientific">Vitis vinifera</name>
    <name type="common">Grape</name>
    <dbReference type="NCBI Taxonomy" id="29760"/>
    <lineage>
        <taxon>Eukaryota</taxon>
        <taxon>Viridiplantae</taxon>
        <taxon>Streptophyta</taxon>
        <taxon>Embryophyta</taxon>
        <taxon>Tracheophyta</taxon>
        <taxon>Spermatophyta</taxon>
        <taxon>Magnoliopsida</taxon>
        <taxon>eudicotyledons</taxon>
        <taxon>Gunneridae</taxon>
        <taxon>Pentapetalae</taxon>
        <taxon>rosids</taxon>
        <taxon>Vitales</taxon>
        <taxon>Vitaceae</taxon>
        <taxon>Viteae</taxon>
        <taxon>Vitis</taxon>
    </lineage>
</organism>
<evidence type="ECO:0000256" key="1">
    <source>
        <dbReference type="SAM" id="Phobius"/>
    </source>
</evidence>
<dbReference type="AlphaFoldDB" id="A0A438BQF1"/>
<sequence>MELRAQLKRLTKLNLGQGAMSWLTQLQILSKVQISGFKGLLNLLKLNFMILSIFSLAWFLRIKGVISIHKLLPWMLQDAASCQKTVFLKGMQCFLQDAMQGNTTKEIKSDGWFLMQDLGHRQNYSCQKGVQ</sequence>
<keyword evidence="1" id="KW-0812">Transmembrane</keyword>
<dbReference type="Proteomes" id="UP000288805">
    <property type="component" value="Unassembled WGS sequence"/>
</dbReference>
<dbReference type="EMBL" id="QGNW01002662">
    <property type="protein sequence ID" value="RVW13188.1"/>
    <property type="molecule type" value="Genomic_DNA"/>
</dbReference>
<keyword evidence="1" id="KW-1133">Transmembrane helix</keyword>
<name>A0A438BQF1_VITVI</name>
<gene>
    <name evidence="2" type="ORF">CK203_097757</name>
</gene>
<comment type="caution">
    <text evidence="2">The sequence shown here is derived from an EMBL/GenBank/DDBJ whole genome shotgun (WGS) entry which is preliminary data.</text>
</comment>
<feature type="transmembrane region" description="Helical" evidence="1">
    <location>
        <begin position="39"/>
        <end position="60"/>
    </location>
</feature>
<protein>
    <submittedName>
        <fullName evidence="2">Uncharacterized protein</fullName>
    </submittedName>
</protein>
<accession>A0A438BQF1</accession>
<reference evidence="2 3" key="1">
    <citation type="journal article" date="2018" name="PLoS Genet.">
        <title>Population sequencing reveals clonal diversity and ancestral inbreeding in the grapevine cultivar Chardonnay.</title>
        <authorList>
            <person name="Roach M.J."/>
            <person name="Johnson D.L."/>
            <person name="Bohlmann J."/>
            <person name="van Vuuren H.J."/>
            <person name="Jones S.J."/>
            <person name="Pretorius I.S."/>
            <person name="Schmidt S.A."/>
            <person name="Borneman A.R."/>
        </authorList>
    </citation>
    <scope>NUCLEOTIDE SEQUENCE [LARGE SCALE GENOMIC DNA]</scope>
    <source>
        <strain evidence="3">cv. Chardonnay</strain>
        <tissue evidence="2">Leaf</tissue>
    </source>
</reference>
<proteinExistence type="predicted"/>
<evidence type="ECO:0000313" key="2">
    <source>
        <dbReference type="EMBL" id="RVW13188.1"/>
    </source>
</evidence>
<keyword evidence="1" id="KW-0472">Membrane</keyword>